<dbReference type="GeneID" id="70180902"/>
<dbReference type="InterPro" id="IPR036291">
    <property type="entry name" value="NAD(P)-bd_dom_sf"/>
</dbReference>
<feature type="binding site" evidence="4">
    <location>
        <begin position="98"/>
        <end position="100"/>
    </location>
    <ligand>
        <name>NAD(+)</name>
        <dbReference type="ChEBI" id="CHEBI:57540"/>
    </ligand>
</feature>
<evidence type="ECO:0000256" key="2">
    <source>
        <dbReference type="ARBA" id="ARBA00023027"/>
    </source>
</evidence>
<dbReference type="RefSeq" id="XP_046008408.1">
    <property type="nucleotide sequence ID" value="XM_046151356.1"/>
</dbReference>
<evidence type="ECO:0000256" key="3">
    <source>
        <dbReference type="PIRSR" id="PIRSR000102-1"/>
    </source>
</evidence>
<proteinExistence type="inferred from homology"/>
<dbReference type="OrthoDB" id="6270329at2759"/>
<evidence type="ECO:0000256" key="5">
    <source>
        <dbReference type="RuleBase" id="RU003369"/>
    </source>
</evidence>
<evidence type="ECO:0000256" key="4">
    <source>
        <dbReference type="PIRSR" id="PIRSR000102-3"/>
    </source>
</evidence>
<evidence type="ECO:0000313" key="8">
    <source>
        <dbReference type="EMBL" id="KAH7024860.1"/>
    </source>
</evidence>
<dbReference type="GO" id="GO:0006089">
    <property type="term" value="P:lactate metabolic process"/>
    <property type="evidence" value="ECO:0007669"/>
    <property type="project" value="TreeGrafter"/>
</dbReference>
<keyword evidence="2 4" id="KW-0520">NAD</keyword>
<comment type="caution">
    <text evidence="8">The sequence shown here is derived from an EMBL/GenBank/DDBJ whole genome shotgun (WGS) entry which is preliminary data.</text>
</comment>
<keyword evidence="9" id="KW-1185">Reference proteome</keyword>
<dbReference type="PIRSF" id="PIRSF000102">
    <property type="entry name" value="Lac_mal_DH"/>
    <property type="match status" value="1"/>
</dbReference>
<evidence type="ECO:0000259" key="6">
    <source>
        <dbReference type="Pfam" id="PF00056"/>
    </source>
</evidence>
<reference evidence="8" key="1">
    <citation type="journal article" date="2021" name="Nat. Commun.">
        <title>Genetic determinants of endophytism in the Arabidopsis root mycobiome.</title>
        <authorList>
            <person name="Mesny F."/>
            <person name="Miyauchi S."/>
            <person name="Thiergart T."/>
            <person name="Pickel B."/>
            <person name="Atanasova L."/>
            <person name="Karlsson M."/>
            <person name="Huettel B."/>
            <person name="Barry K.W."/>
            <person name="Haridas S."/>
            <person name="Chen C."/>
            <person name="Bauer D."/>
            <person name="Andreopoulos W."/>
            <person name="Pangilinan J."/>
            <person name="LaButti K."/>
            <person name="Riley R."/>
            <person name="Lipzen A."/>
            <person name="Clum A."/>
            <person name="Drula E."/>
            <person name="Henrissat B."/>
            <person name="Kohler A."/>
            <person name="Grigoriev I.V."/>
            <person name="Martin F.M."/>
            <person name="Hacquard S."/>
        </authorList>
    </citation>
    <scope>NUCLEOTIDE SEQUENCE</scope>
    <source>
        <strain evidence="8">MPI-CAGE-CH-0230</strain>
    </source>
</reference>
<dbReference type="InterPro" id="IPR001557">
    <property type="entry name" value="L-lactate/malate_DH"/>
</dbReference>
<feature type="binding site" evidence="4">
    <location>
        <position position="75"/>
    </location>
    <ligand>
        <name>NAD(+)</name>
        <dbReference type="ChEBI" id="CHEBI:57540"/>
    </ligand>
</feature>
<feature type="binding site" evidence="4">
    <location>
        <position position="14"/>
    </location>
    <ligand>
        <name>NAD(+)</name>
        <dbReference type="ChEBI" id="CHEBI:57540"/>
    </ligand>
</feature>
<sequence>MVLGEVATDLLLVDIDLELRDAQVHDLCDAAYCCGSKTRVRAATYKEAAECDIIVVTAGSKWTVGETSINFMYRNISIVRNVMDALRPISPRAILIVVSNPVDTLTTIAQGLSGLPTSQVIGSGTFLDSARLRGVVADKTGVAVDSVQLSVLGVHGPAQVSEWSAAKINDIPLEKALSDGGAQLSRDSVLNREELEYECQRQSEAVIRTKGSVPFGVGAVVLRLCATILADRGDICTVSHYHQEFDCYFSLPVVLGRNGILRNIYLPLNQDELERVRKSAHQLRKMVVRIKQEA</sequence>
<accession>A0A9P8XYF4</accession>
<evidence type="ECO:0000313" key="9">
    <source>
        <dbReference type="Proteomes" id="UP000756346"/>
    </source>
</evidence>
<dbReference type="PANTHER" id="PTHR43128">
    <property type="entry name" value="L-2-HYDROXYCARBOXYLATE DEHYDROGENASE (NAD(P)(+))"/>
    <property type="match status" value="1"/>
</dbReference>
<keyword evidence="1 5" id="KW-0560">Oxidoreductase</keyword>
<feature type="active site" description="Proton acceptor" evidence="3">
    <location>
        <position position="155"/>
    </location>
</feature>
<evidence type="ECO:0000259" key="7">
    <source>
        <dbReference type="Pfam" id="PF02866"/>
    </source>
</evidence>
<comment type="similarity">
    <text evidence="5">Belongs to the LDH/MDH superfamily.</text>
</comment>
<dbReference type="EMBL" id="JAGTJQ010000009">
    <property type="protein sequence ID" value="KAH7024860.1"/>
    <property type="molecule type" value="Genomic_DNA"/>
</dbReference>
<evidence type="ECO:0000256" key="1">
    <source>
        <dbReference type="ARBA" id="ARBA00023002"/>
    </source>
</evidence>
<dbReference type="PRINTS" id="PR00086">
    <property type="entry name" value="LLDHDRGNASE"/>
</dbReference>
<gene>
    <name evidence="8" type="ORF">B0I36DRAFT_274499</name>
</gene>
<keyword evidence="8" id="KW-0378">Hydrolase</keyword>
<dbReference type="GO" id="GO:0016787">
    <property type="term" value="F:hydrolase activity"/>
    <property type="evidence" value="ECO:0007669"/>
    <property type="project" value="UniProtKB-KW"/>
</dbReference>
<dbReference type="AlphaFoldDB" id="A0A9P8XYF4"/>
<dbReference type="GO" id="GO:0004459">
    <property type="term" value="F:L-lactate dehydrogenase (NAD+) activity"/>
    <property type="evidence" value="ECO:0007669"/>
    <property type="project" value="TreeGrafter"/>
</dbReference>
<dbReference type="InterPro" id="IPR022383">
    <property type="entry name" value="Lactate/malate_DH_C"/>
</dbReference>
<dbReference type="Gene3D" id="3.90.110.10">
    <property type="entry name" value="Lactate dehydrogenase/glycoside hydrolase, family 4, C-terminal"/>
    <property type="match status" value="1"/>
</dbReference>
<dbReference type="InterPro" id="IPR015955">
    <property type="entry name" value="Lactate_DH/Glyco_Ohase_4_C"/>
</dbReference>
<dbReference type="PANTHER" id="PTHR43128:SF16">
    <property type="entry name" value="L-LACTATE DEHYDROGENASE"/>
    <property type="match status" value="1"/>
</dbReference>
<protein>
    <submittedName>
        <fullName evidence="8">Lactate dehydrogenase/glycoside hydrolase</fullName>
    </submittedName>
</protein>
<dbReference type="SUPFAM" id="SSF51735">
    <property type="entry name" value="NAD(P)-binding Rossmann-fold domains"/>
    <property type="match status" value="1"/>
</dbReference>
<name>A0A9P8XYF4_9PEZI</name>
<dbReference type="SUPFAM" id="SSF56327">
    <property type="entry name" value="LDH C-terminal domain-like"/>
    <property type="match status" value="1"/>
</dbReference>
<feature type="domain" description="Lactate/malate dehydrogenase C-terminal" evidence="7">
    <location>
        <begin position="125"/>
        <end position="291"/>
    </location>
</feature>
<dbReference type="Gene3D" id="3.40.50.720">
    <property type="entry name" value="NAD(P)-binding Rossmann-like Domain"/>
    <property type="match status" value="1"/>
</dbReference>
<organism evidence="8 9">
    <name type="scientific">Microdochium trichocladiopsis</name>
    <dbReference type="NCBI Taxonomy" id="1682393"/>
    <lineage>
        <taxon>Eukaryota</taxon>
        <taxon>Fungi</taxon>
        <taxon>Dikarya</taxon>
        <taxon>Ascomycota</taxon>
        <taxon>Pezizomycotina</taxon>
        <taxon>Sordariomycetes</taxon>
        <taxon>Xylariomycetidae</taxon>
        <taxon>Xylariales</taxon>
        <taxon>Microdochiaceae</taxon>
        <taxon>Microdochium</taxon>
    </lineage>
</organism>
<dbReference type="Proteomes" id="UP000756346">
    <property type="component" value="Unassembled WGS sequence"/>
</dbReference>
<dbReference type="InterPro" id="IPR001236">
    <property type="entry name" value="Lactate/malate_DH_N"/>
</dbReference>
<dbReference type="Pfam" id="PF00056">
    <property type="entry name" value="Ldh_1_N"/>
    <property type="match status" value="1"/>
</dbReference>
<feature type="domain" description="Lactate/malate dehydrogenase N-terminal" evidence="6">
    <location>
        <begin position="2"/>
        <end position="122"/>
    </location>
</feature>
<dbReference type="Pfam" id="PF02866">
    <property type="entry name" value="Ldh_1_C"/>
    <property type="match status" value="1"/>
</dbReference>
<dbReference type="CDD" id="cd00300">
    <property type="entry name" value="LDH_like"/>
    <property type="match status" value="1"/>
</dbReference>